<evidence type="ECO:0000313" key="2">
    <source>
        <dbReference type="Proteomes" id="UP000217211"/>
    </source>
</evidence>
<reference evidence="1 2" key="1">
    <citation type="submission" date="2017-08" db="EMBL/GenBank/DDBJ databases">
        <title>Multipartite genome sequences of Sinorhizobium species nodulating soybeans.</title>
        <authorList>
            <person name="Tian C.F."/>
        </authorList>
    </citation>
    <scope>NUCLEOTIDE SEQUENCE [LARGE SCALE GENOMIC DNA]</scope>
    <source>
        <strain evidence="1 2">CCBAU 05684</strain>
        <plasmid evidence="2">psj05684b</plasmid>
    </source>
</reference>
<accession>A0A249PJN6</accession>
<organism evidence="1 2">
    <name type="scientific">Sinorhizobium sojae CCBAU 05684</name>
    <dbReference type="NCBI Taxonomy" id="716928"/>
    <lineage>
        <taxon>Bacteria</taxon>
        <taxon>Pseudomonadati</taxon>
        <taxon>Pseudomonadota</taxon>
        <taxon>Alphaproteobacteria</taxon>
        <taxon>Hyphomicrobiales</taxon>
        <taxon>Rhizobiaceae</taxon>
        <taxon>Sinorhizobium/Ensifer group</taxon>
        <taxon>Sinorhizobium</taxon>
    </lineage>
</organism>
<evidence type="ECO:0000313" key="1">
    <source>
        <dbReference type="EMBL" id="ASY66160.1"/>
    </source>
</evidence>
<sequence length="89" mass="10014">MKVHSPNGLSDLITAHPIEIVGNADLARKKAKAPFFAPGRLIDRHDLHRGLSRLGDNERLTPRGLLNQPRQVRLRPVYINGLHRVSPWA</sequence>
<dbReference type="AlphaFoldDB" id="A0A249PJN6"/>
<keyword evidence="1" id="KW-0614">Plasmid</keyword>
<name>A0A249PJN6_9HYPH</name>
<gene>
    <name evidence="1" type="ORF">SJ05684_b51780</name>
</gene>
<keyword evidence="2" id="KW-1185">Reference proteome</keyword>
<dbReference type="KEGG" id="esj:SJ05684_b51780"/>
<geneLocation type="plasmid" evidence="2">
    <name>psj05684b</name>
</geneLocation>
<protein>
    <submittedName>
        <fullName evidence="1">Uncharacterized protein</fullName>
    </submittedName>
</protein>
<proteinExistence type="predicted"/>
<dbReference type="Proteomes" id="UP000217211">
    <property type="component" value="Plasmid pSJ05684b"/>
</dbReference>
<dbReference type="EMBL" id="CP023068">
    <property type="protein sequence ID" value="ASY66160.1"/>
    <property type="molecule type" value="Genomic_DNA"/>
</dbReference>